<sequence length="85" mass="8990">MRCRPGNLNFWKIATSSLLGSPLTRRVPHTDATIASGGLASPVGRVKTRSSALHNGTSCCIWACATEAKSDDEAWNAVEYQGGLA</sequence>
<dbReference type="EMBL" id="LN649231">
    <property type="protein sequence ID" value="CEI68670.1"/>
    <property type="molecule type" value="Genomic_DNA"/>
</dbReference>
<name>A0A2L2U0V0_9HYPO</name>
<reference evidence="2" key="1">
    <citation type="submission" date="2014-10" db="EMBL/GenBank/DDBJ databases">
        <authorList>
            <person name="King R."/>
        </authorList>
    </citation>
    <scope>NUCLEOTIDE SEQUENCE [LARGE SCALE GENOMIC DNA]</scope>
    <source>
        <strain evidence="2">A3/5</strain>
    </source>
</reference>
<dbReference type="AlphaFoldDB" id="A0A2L2U0V0"/>
<keyword evidence="2" id="KW-1185">Reference proteome</keyword>
<organism evidence="1 2">
    <name type="scientific">Fusarium venenatum</name>
    <dbReference type="NCBI Taxonomy" id="56646"/>
    <lineage>
        <taxon>Eukaryota</taxon>
        <taxon>Fungi</taxon>
        <taxon>Dikarya</taxon>
        <taxon>Ascomycota</taxon>
        <taxon>Pezizomycotina</taxon>
        <taxon>Sordariomycetes</taxon>
        <taxon>Hypocreomycetidae</taxon>
        <taxon>Hypocreales</taxon>
        <taxon>Nectriaceae</taxon>
        <taxon>Fusarium</taxon>
    </lineage>
</organism>
<evidence type="ECO:0000313" key="2">
    <source>
        <dbReference type="Proteomes" id="UP000245910"/>
    </source>
</evidence>
<dbReference type="Proteomes" id="UP000245910">
    <property type="component" value="Chromosome III"/>
</dbReference>
<accession>A0A2L2U0V0</accession>
<proteinExistence type="predicted"/>
<evidence type="ECO:0000313" key="1">
    <source>
        <dbReference type="EMBL" id="CEI68670.1"/>
    </source>
</evidence>
<protein>
    <submittedName>
        <fullName evidence="1">Uncharacterized protein</fullName>
    </submittedName>
</protein>